<reference evidence="1 2" key="1">
    <citation type="journal article" date="2022" name="DNA Res.">
        <title>Chromosomal-level genome assembly of the orchid tree Bauhinia variegata (Leguminosae; Cercidoideae) supports the allotetraploid origin hypothesis of Bauhinia.</title>
        <authorList>
            <person name="Zhong Y."/>
            <person name="Chen Y."/>
            <person name="Zheng D."/>
            <person name="Pang J."/>
            <person name="Liu Y."/>
            <person name="Luo S."/>
            <person name="Meng S."/>
            <person name="Qian L."/>
            <person name="Wei D."/>
            <person name="Dai S."/>
            <person name="Zhou R."/>
        </authorList>
    </citation>
    <scope>NUCLEOTIDE SEQUENCE [LARGE SCALE GENOMIC DNA]</scope>
    <source>
        <strain evidence="1">BV-YZ2020</strain>
    </source>
</reference>
<name>A0ACB9N6V1_BAUVA</name>
<accession>A0ACB9N6V1</accession>
<organism evidence="1 2">
    <name type="scientific">Bauhinia variegata</name>
    <name type="common">Purple orchid tree</name>
    <name type="synonym">Phanera variegata</name>
    <dbReference type="NCBI Taxonomy" id="167791"/>
    <lineage>
        <taxon>Eukaryota</taxon>
        <taxon>Viridiplantae</taxon>
        <taxon>Streptophyta</taxon>
        <taxon>Embryophyta</taxon>
        <taxon>Tracheophyta</taxon>
        <taxon>Spermatophyta</taxon>
        <taxon>Magnoliopsida</taxon>
        <taxon>eudicotyledons</taxon>
        <taxon>Gunneridae</taxon>
        <taxon>Pentapetalae</taxon>
        <taxon>rosids</taxon>
        <taxon>fabids</taxon>
        <taxon>Fabales</taxon>
        <taxon>Fabaceae</taxon>
        <taxon>Cercidoideae</taxon>
        <taxon>Cercideae</taxon>
        <taxon>Bauhiniinae</taxon>
        <taxon>Bauhinia</taxon>
    </lineage>
</organism>
<protein>
    <submittedName>
        <fullName evidence="1">Uncharacterized protein</fullName>
    </submittedName>
</protein>
<keyword evidence="2" id="KW-1185">Reference proteome</keyword>
<comment type="caution">
    <text evidence="1">The sequence shown here is derived from an EMBL/GenBank/DDBJ whole genome shotgun (WGS) entry which is preliminary data.</text>
</comment>
<gene>
    <name evidence="1" type="ORF">L6164_017044</name>
</gene>
<dbReference type="Proteomes" id="UP000828941">
    <property type="component" value="Chromosome 7"/>
</dbReference>
<evidence type="ECO:0000313" key="1">
    <source>
        <dbReference type="EMBL" id="KAI4332108.1"/>
    </source>
</evidence>
<sequence>MLRRRNSRSSAVDISAIDEGSLIKAPPVEVVAGVLRLGLEDHMEPQSIIISDPIVRYMQPTTVLGGDPVPLDVELEGFRHSLDGILSTVDKLEKQVDEVEQFFKSKGNTQVNNSKGIMVLKNKGEKHLTGAKKQQQDASHREAVAAKRMPELMREFATILHQAIRTNGLAHFCNL</sequence>
<evidence type="ECO:0000313" key="2">
    <source>
        <dbReference type="Proteomes" id="UP000828941"/>
    </source>
</evidence>
<proteinExistence type="predicted"/>
<dbReference type="EMBL" id="CM039432">
    <property type="protein sequence ID" value="KAI4332108.1"/>
    <property type="molecule type" value="Genomic_DNA"/>
</dbReference>